<dbReference type="AlphaFoldDB" id="A0A1R1PHQ9"/>
<reference evidence="3" key="1">
    <citation type="submission" date="2017-01" db="EMBL/GenBank/DDBJ databases">
        <authorList>
            <person name="Wang Y."/>
            <person name="White M."/>
            <person name="Kvist S."/>
            <person name="Moncalvo J.-M."/>
        </authorList>
    </citation>
    <scope>NUCLEOTIDE SEQUENCE [LARGE SCALE GENOMIC DNA]</scope>
    <source>
        <strain evidence="3">COL-18-3</strain>
    </source>
</reference>
<sequence length="104" mass="11680">MLLVSSIDMEGFKEDDEELHGLDEVGKVGSGIDEFGEHSDIEEQENKEIDDLLQGLEEENSDSAAKNIKLRTLNTDMDEQIEDGCMKVFSEVQDTGFDHEKEQG</sequence>
<proteinExistence type="predicted"/>
<organism evidence="2 3">
    <name type="scientific">Zancudomyces culisetae</name>
    <name type="common">Gut fungus</name>
    <name type="synonym">Smittium culisetae</name>
    <dbReference type="NCBI Taxonomy" id="1213189"/>
    <lineage>
        <taxon>Eukaryota</taxon>
        <taxon>Fungi</taxon>
        <taxon>Fungi incertae sedis</taxon>
        <taxon>Zoopagomycota</taxon>
        <taxon>Kickxellomycotina</taxon>
        <taxon>Harpellomycetes</taxon>
        <taxon>Harpellales</taxon>
        <taxon>Legeriomycetaceae</taxon>
        <taxon>Zancudomyces</taxon>
    </lineage>
</organism>
<evidence type="ECO:0000313" key="3">
    <source>
        <dbReference type="Proteomes" id="UP000188320"/>
    </source>
</evidence>
<dbReference type="Proteomes" id="UP000188320">
    <property type="component" value="Unassembled WGS sequence"/>
</dbReference>
<accession>A0A1R1PHQ9</accession>
<name>A0A1R1PHQ9_ZANCU</name>
<protein>
    <submittedName>
        <fullName evidence="2">Uncharacterized protein</fullName>
    </submittedName>
</protein>
<keyword evidence="3" id="KW-1185">Reference proteome</keyword>
<comment type="caution">
    <text evidence="2">The sequence shown here is derived from an EMBL/GenBank/DDBJ whole genome shotgun (WGS) entry which is preliminary data.</text>
</comment>
<feature type="compositionally biased region" description="Basic and acidic residues" evidence="1">
    <location>
        <begin position="35"/>
        <end position="46"/>
    </location>
</feature>
<evidence type="ECO:0000256" key="1">
    <source>
        <dbReference type="SAM" id="MobiDB-lite"/>
    </source>
</evidence>
<feature type="region of interest" description="Disordered" evidence="1">
    <location>
        <begin position="27"/>
        <end position="46"/>
    </location>
</feature>
<gene>
    <name evidence="2" type="ORF">AX774_g6029</name>
</gene>
<evidence type="ECO:0000313" key="2">
    <source>
        <dbReference type="EMBL" id="OMH80535.1"/>
    </source>
</evidence>
<dbReference type="EMBL" id="LSSK01001162">
    <property type="protein sequence ID" value="OMH80535.1"/>
    <property type="molecule type" value="Genomic_DNA"/>
</dbReference>